<keyword evidence="1" id="KW-0472">Membrane</keyword>
<organism evidence="2 3">
    <name type="scientific">Nocardioides marmoriginsengisoli</name>
    <dbReference type="NCBI Taxonomy" id="661483"/>
    <lineage>
        <taxon>Bacteria</taxon>
        <taxon>Bacillati</taxon>
        <taxon>Actinomycetota</taxon>
        <taxon>Actinomycetes</taxon>
        <taxon>Propionibacteriales</taxon>
        <taxon>Nocardioidaceae</taxon>
        <taxon>Nocardioides</taxon>
    </lineage>
</organism>
<feature type="transmembrane region" description="Helical" evidence="1">
    <location>
        <begin position="79"/>
        <end position="96"/>
    </location>
</feature>
<dbReference type="Pfam" id="PF10825">
    <property type="entry name" value="DUF2752"/>
    <property type="match status" value="1"/>
</dbReference>
<accession>A0A3N0CGG0</accession>
<feature type="transmembrane region" description="Helical" evidence="1">
    <location>
        <begin position="12"/>
        <end position="33"/>
    </location>
</feature>
<sequence>MTPANDRAPAATVSQVVVSAAIGVAATTAVALVDPHRPGHYPGCPLLWATGLYCPFCGGLRAVHDLTHLDLGAALDRNPLVVLGLPFVLLGWALWAQRAFTGRRIGSFPRWLGWSVLAVLLGYAVLRNLPGWTFLSPA</sequence>
<evidence type="ECO:0000313" key="2">
    <source>
        <dbReference type="EMBL" id="RNL62311.1"/>
    </source>
</evidence>
<keyword evidence="3" id="KW-1185">Reference proteome</keyword>
<keyword evidence="1" id="KW-1133">Transmembrane helix</keyword>
<proteinExistence type="predicted"/>
<reference evidence="2 3" key="1">
    <citation type="submission" date="2018-11" db="EMBL/GenBank/DDBJ databases">
        <authorList>
            <person name="Li F."/>
        </authorList>
    </citation>
    <scope>NUCLEOTIDE SEQUENCE [LARGE SCALE GENOMIC DNA]</scope>
    <source>
        <strain evidence="2 3">Gsoil 097</strain>
    </source>
</reference>
<keyword evidence="1" id="KW-0812">Transmembrane</keyword>
<dbReference type="Proteomes" id="UP000267128">
    <property type="component" value="Unassembled WGS sequence"/>
</dbReference>
<dbReference type="RefSeq" id="WP_123227607.1">
    <property type="nucleotide sequence ID" value="NZ_RJSE01000007.1"/>
</dbReference>
<feature type="transmembrane region" description="Helical" evidence="1">
    <location>
        <begin position="108"/>
        <end position="126"/>
    </location>
</feature>
<dbReference type="OrthoDB" id="5966662at2"/>
<dbReference type="AlphaFoldDB" id="A0A3N0CGG0"/>
<evidence type="ECO:0000313" key="3">
    <source>
        <dbReference type="Proteomes" id="UP000267128"/>
    </source>
</evidence>
<feature type="transmembrane region" description="Helical" evidence="1">
    <location>
        <begin position="45"/>
        <end position="64"/>
    </location>
</feature>
<dbReference type="InterPro" id="IPR021215">
    <property type="entry name" value="DUF2752"/>
</dbReference>
<gene>
    <name evidence="2" type="ORF">EFK50_11055</name>
</gene>
<dbReference type="EMBL" id="RJSE01000007">
    <property type="protein sequence ID" value="RNL62311.1"/>
    <property type="molecule type" value="Genomic_DNA"/>
</dbReference>
<comment type="caution">
    <text evidence="2">The sequence shown here is derived from an EMBL/GenBank/DDBJ whole genome shotgun (WGS) entry which is preliminary data.</text>
</comment>
<name>A0A3N0CGG0_9ACTN</name>
<evidence type="ECO:0000256" key="1">
    <source>
        <dbReference type="SAM" id="Phobius"/>
    </source>
</evidence>
<protein>
    <submittedName>
        <fullName evidence="2">DUF2752 domain-containing protein</fullName>
    </submittedName>
</protein>